<feature type="transmembrane region" description="Helical" evidence="1">
    <location>
        <begin position="44"/>
        <end position="64"/>
    </location>
</feature>
<evidence type="ECO:0000313" key="3">
    <source>
        <dbReference type="EMBL" id="SMF35361.1"/>
    </source>
</evidence>
<dbReference type="EMBL" id="FWZU01000005">
    <property type="protein sequence ID" value="SMF35361.1"/>
    <property type="molecule type" value="Genomic_DNA"/>
</dbReference>
<sequence length="114" mass="13035">MFKKLTDRSFLSPIVAFTFLPVAITGILLLLHLSFQGMKNIHEWLGLTFTTFCVFHIAVNWRIFSKYFSRKETRSALLLAVVLTCLCGVIGTSNGPFEQWTHRVKIVHGQVLHK</sequence>
<reference evidence="4" key="1">
    <citation type="submission" date="2017-04" db="EMBL/GenBank/DDBJ databases">
        <authorList>
            <person name="Varghese N."/>
            <person name="Submissions S."/>
        </authorList>
    </citation>
    <scope>NUCLEOTIDE SEQUENCE [LARGE SCALE GENOMIC DNA]</scope>
    <source>
        <strain evidence="4">K3S</strain>
    </source>
</reference>
<dbReference type="InterPro" id="IPR025517">
    <property type="entry name" value="DUF4405"/>
</dbReference>
<name>A0A1X7EKB9_9BACT</name>
<feature type="domain" description="Flavinylation-associated cytochrome" evidence="2">
    <location>
        <begin position="10"/>
        <end position="61"/>
    </location>
</feature>
<feature type="transmembrane region" description="Helical" evidence="1">
    <location>
        <begin position="12"/>
        <end position="32"/>
    </location>
</feature>
<dbReference type="RefSeq" id="WP_085103781.1">
    <property type="nucleotide sequence ID" value="NZ_FWZU01000005.1"/>
</dbReference>
<keyword evidence="4" id="KW-1185">Reference proteome</keyword>
<organism evidence="3 4">
    <name type="scientific">Desulfovibrio gilichinskyi</name>
    <dbReference type="NCBI Taxonomy" id="1519643"/>
    <lineage>
        <taxon>Bacteria</taxon>
        <taxon>Pseudomonadati</taxon>
        <taxon>Thermodesulfobacteriota</taxon>
        <taxon>Desulfovibrionia</taxon>
        <taxon>Desulfovibrionales</taxon>
        <taxon>Desulfovibrionaceae</taxon>
        <taxon>Desulfovibrio</taxon>
    </lineage>
</organism>
<evidence type="ECO:0000313" key="4">
    <source>
        <dbReference type="Proteomes" id="UP000192906"/>
    </source>
</evidence>
<evidence type="ECO:0000256" key="1">
    <source>
        <dbReference type="SAM" id="Phobius"/>
    </source>
</evidence>
<proteinExistence type="predicted"/>
<keyword evidence="1" id="KW-0472">Membrane</keyword>
<dbReference type="STRING" id="1519643.SAMN06295933_3073"/>
<dbReference type="AlphaFoldDB" id="A0A1X7EKB9"/>
<dbReference type="OrthoDB" id="9793491at2"/>
<gene>
    <name evidence="3" type="ORF">SAMN06295933_3073</name>
</gene>
<feature type="transmembrane region" description="Helical" evidence="1">
    <location>
        <begin position="76"/>
        <end position="93"/>
    </location>
</feature>
<keyword evidence="1" id="KW-0812">Transmembrane</keyword>
<evidence type="ECO:0000259" key="2">
    <source>
        <dbReference type="Pfam" id="PF14358"/>
    </source>
</evidence>
<protein>
    <recommendedName>
        <fullName evidence="2">Flavinylation-associated cytochrome domain-containing protein</fullName>
    </recommendedName>
</protein>
<dbReference type="Proteomes" id="UP000192906">
    <property type="component" value="Unassembled WGS sequence"/>
</dbReference>
<accession>A0A1X7EKB9</accession>
<keyword evidence="1" id="KW-1133">Transmembrane helix</keyword>
<dbReference type="Pfam" id="PF14358">
    <property type="entry name" value="DUF4405"/>
    <property type="match status" value="1"/>
</dbReference>